<comment type="caution">
    <text evidence="15">The sequence shown here is derived from an EMBL/GenBank/DDBJ whole genome shotgun (WGS) entry which is preliminary data.</text>
</comment>
<dbReference type="InterPro" id="IPR013210">
    <property type="entry name" value="LRR_N_plant-typ"/>
</dbReference>
<accession>A0A2G2YB22</accession>
<organism evidence="15 16">
    <name type="scientific">Capsicum annuum</name>
    <name type="common">Capsicum pepper</name>
    <dbReference type="NCBI Taxonomy" id="4072"/>
    <lineage>
        <taxon>Eukaryota</taxon>
        <taxon>Viridiplantae</taxon>
        <taxon>Streptophyta</taxon>
        <taxon>Embryophyta</taxon>
        <taxon>Tracheophyta</taxon>
        <taxon>Spermatophyta</taxon>
        <taxon>Magnoliopsida</taxon>
        <taxon>eudicotyledons</taxon>
        <taxon>Gunneridae</taxon>
        <taxon>Pentapetalae</taxon>
        <taxon>asterids</taxon>
        <taxon>lamiids</taxon>
        <taxon>Solanales</taxon>
        <taxon>Solanaceae</taxon>
        <taxon>Solanoideae</taxon>
        <taxon>Capsiceae</taxon>
        <taxon>Capsicum</taxon>
    </lineage>
</organism>
<gene>
    <name evidence="15" type="ORF">T459_31345</name>
</gene>
<comment type="subcellular location">
    <subcellularLocation>
        <location evidence="1">Cell membrane</location>
        <topology evidence="1">Single-pass type I membrane protein</topology>
    </subcellularLocation>
</comment>
<dbReference type="Gramene" id="PHT66920">
    <property type="protein sequence ID" value="PHT66920"/>
    <property type="gene ID" value="T459_31345"/>
</dbReference>
<evidence type="ECO:0000313" key="16">
    <source>
        <dbReference type="Proteomes" id="UP000222542"/>
    </source>
</evidence>
<feature type="signal peptide" evidence="13">
    <location>
        <begin position="1"/>
        <end position="22"/>
    </location>
</feature>
<dbReference type="Pfam" id="PF13855">
    <property type="entry name" value="LRR_8"/>
    <property type="match status" value="1"/>
</dbReference>
<evidence type="ECO:0000259" key="14">
    <source>
        <dbReference type="Pfam" id="PF08263"/>
    </source>
</evidence>
<dbReference type="InterPro" id="IPR032675">
    <property type="entry name" value="LRR_dom_sf"/>
</dbReference>
<feature type="chain" id="PRO_5013774055" description="Leucine-rich repeat-containing N-terminal plant-type domain-containing protein" evidence="13">
    <location>
        <begin position="23"/>
        <end position="806"/>
    </location>
</feature>
<dbReference type="FunFam" id="3.80.10.10:FF:000041">
    <property type="entry name" value="LRR receptor-like serine/threonine-protein kinase ERECTA"/>
    <property type="match status" value="1"/>
</dbReference>
<dbReference type="InterPro" id="IPR001611">
    <property type="entry name" value="Leu-rich_rpt"/>
</dbReference>
<keyword evidence="5 12" id="KW-0812">Transmembrane</keyword>
<comment type="similarity">
    <text evidence="2">Belongs to the RLP family.</text>
</comment>
<evidence type="ECO:0000256" key="2">
    <source>
        <dbReference type="ARBA" id="ARBA00009592"/>
    </source>
</evidence>
<dbReference type="OMA" id="CYLHGNI"/>
<keyword evidence="3" id="KW-1003">Cell membrane</keyword>
<evidence type="ECO:0000256" key="10">
    <source>
        <dbReference type="ARBA" id="ARBA00023170"/>
    </source>
</evidence>
<dbReference type="SUPFAM" id="SSF52058">
    <property type="entry name" value="L domain-like"/>
    <property type="match status" value="2"/>
</dbReference>
<proteinExistence type="inferred from homology"/>
<protein>
    <recommendedName>
        <fullName evidence="14">Leucine-rich repeat-containing N-terminal plant-type domain-containing protein</fullName>
    </recommendedName>
</protein>
<evidence type="ECO:0000313" key="15">
    <source>
        <dbReference type="EMBL" id="PHT66920.1"/>
    </source>
</evidence>
<dbReference type="EMBL" id="AYRZ02000012">
    <property type="protein sequence ID" value="PHT66920.1"/>
    <property type="molecule type" value="Genomic_DNA"/>
</dbReference>
<feature type="transmembrane region" description="Helical" evidence="12">
    <location>
        <begin position="747"/>
        <end position="766"/>
    </location>
</feature>
<dbReference type="Pfam" id="PF08263">
    <property type="entry name" value="LRRNT_2"/>
    <property type="match status" value="1"/>
</dbReference>
<evidence type="ECO:0000256" key="9">
    <source>
        <dbReference type="ARBA" id="ARBA00023136"/>
    </source>
</evidence>
<keyword evidence="8 12" id="KW-1133">Transmembrane helix</keyword>
<evidence type="ECO:0000256" key="12">
    <source>
        <dbReference type="SAM" id="Phobius"/>
    </source>
</evidence>
<keyword evidence="7" id="KW-0677">Repeat</keyword>
<dbReference type="InterPro" id="IPR046956">
    <property type="entry name" value="RLP23-like"/>
</dbReference>
<keyword evidence="10" id="KW-0675">Receptor</keyword>
<evidence type="ECO:0000256" key="13">
    <source>
        <dbReference type="SAM" id="SignalP"/>
    </source>
</evidence>
<dbReference type="PANTHER" id="PTHR48061:SF18">
    <property type="entry name" value="HCR2-0B"/>
    <property type="match status" value="1"/>
</dbReference>
<keyword evidence="11" id="KW-0325">Glycoprotein</keyword>
<evidence type="ECO:0000256" key="6">
    <source>
        <dbReference type="ARBA" id="ARBA00022729"/>
    </source>
</evidence>
<evidence type="ECO:0000256" key="8">
    <source>
        <dbReference type="ARBA" id="ARBA00022989"/>
    </source>
</evidence>
<dbReference type="GO" id="GO:0050832">
    <property type="term" value="P:defense response to fungus"/>
    <property type="evidence" value="ECO:0007669"/>
    <property type="project" value="UniProtKB-ARBA"/>
</dbReference>
<keyword evidence="4" id="KW-0433">Leucine-rich repeat</keyword>
<keyword evidence="6 13" id="KW-0732">Signal</keyword>
<evidence type="ECO:0000256" key="7">
    <source>
        <dbReference type="ARBA" id="ARBA00022737"/>
    </source>
</evidence>
<evidence type="ECO:0000256" key="1">
    <source>
        <dbReference type="ARBA" id="ARBA00004251"/>
    </source>
</evidence>
<dbReference type="PANTHER" id="PTHR48061">
    <property type="entry name" value="LEUCINE-RICH REPEAT RECEPTOR PROTEIN KINASE EMS1-LIKE-RELATED"/>
    <property type="match status" value="1"/>
</dbReference>
<evidence type="ECO:0000256" key="5">
    <source>
        <dbReference type="ARBA" id="ARBA00022692"/>
    </source>
</evidence>
<dbReference type="Pfam" id="PF00560">
    <property type="entry name" value="LRR_1"/>
    <property type="match status" value="7"/>
</dbReference>
<dbReference type="GO" id="GO:0005886">
    <property type="term" value="C:plasma membrane"/>
    <property type="evidence" value="ECO:0007669"/>
    <property type="project" value="UniProtKB-SubCell"/>
</dbReference>
<dbReference type="AlphaFoldDB" id="A0A2G2YB22"/>
<reference evidence="15 16" key="2">
    <citation type="journal article" date="2017" name="Genome Biol.">
        <title>New reference genome sequences of hot pepper reveal the massive evolution of plant disease-resistance genes by retroduplication.</title>
        <authorList>
            <person name="Kim S."/>
            <person name="Park J."/>
            <person name="Yeom S.I."/>
            <person name="Kim Y.M."/>
            <person name="Seo E."/>
            <person name="Kim K.T."/>
            <person name="Kim M.S."/>
            <person name="Lee J.M."/>
            <person name="Cheong K."/>
            <person name="Shin H.S."/>
            <person name="Kim S.B."/>
            <person name="Han K."/>
            <person name="Lee J."/>
            <person name="Park M."/>
            <person name="Lee H.A."/>
            <person name="Lee H.Y."/>
            <person name="Lee Y."/>
            <person name="Oh S."/>
            <person name="Lee J.H."/>
            <person name="Choi E."/>
            <person name="Choi E."/>
            <person name="Lee S.E."/>
            <person name="Jeon J."/>
            <person name="Kim H."/>
            <person name="Choi G."/>
            <person name="Song H."/>
            <person name="Lee J."/>
            <person name="Lee S.C."/>
            <person name="Kwon J.K."/>
            <person name="Lee H.Y."/>
            <person name="Koo N."/>
            <person name="Hong Y."/>
            <person name="Kim R.W."/>
            <person name="Kang W.H."/>
            <person name="Huh J.H."/>
            <person name="Kang B.C."/>
            <person name="Yang T.J."/>
            <person name="Lee Y.H."/>
            <person name="Bennetzen J.L."/>
            <person name="Choi D."/>
        </authorList>
    </citation>
    <scope>NUCLEOTIDE SEQUENCE [LARGE SCALE GENOMIC DNA]</scope>
    <source>
        <strain evidence="16">cv. CM334</strain>
    </source>
</reference>
<dbReference type="InterPro" id="IPR003591">
    <property type="entry name" value="Leu-rich_rpt_typical-subtyp"/>
</dbReference>
<evidence type="ECO:0000256" key="4">
    <source>
        <dbReference type="ARBA" id="ARBA00022614"/>
    </source>
</evidence>
<evidence type="ECO:0000256" key="3">
    <source>
        <dbReference type="ARBA" id="ARBA00022475"/>
    </source>
</evidence>
<keyword evidence="16" id="KW-1185">Reference proteome</keyword>
<keyword evidence="9 12" id="KW-0472">Membrane</keyword>
<sequence>MGYNQFSFLFFLCLCLLSLSSSIPHHLCRRDESISLLKFKKKLTVNSSVSSDGDGFCETFYNQMPHQKTSSWKMSRDCCSWDGVTCDEMTGHVIELNLSCSQLVGKIDSNSNLFQLSHLQRLDLFYNNFPGSHIFPEFDSGRFSSLTHLDLFKSSFSGQIPLKISHLSKLQSLSLSPSSETNLRLAARDFKLLFQNLTKLTALQLKGINISSTISLNFFSHLTTLRLLSLSNCNLRGPIPKSLSNLTRLELLVLDGNTLNGTMPSWMFSQLPSLRYLILSNNHFSGQLEDFKSNSLSGYVDVSLFSDLKQLRVLDLSYTSISLTNENKVNVTWLESLDKLGLAACEVKELEFLRSAKQLGDLDLSNNKLQGRIPVWAWSNWMFSMRSSLPIPPNTTWLFFISQNNMSGEIPSSICNLTSLEMLDLGRNNLRGEIPQCLGNMTALGVLDIRHNNLSGNLPTTFISGSSLRSLNLHGNKLEGKIPRSLAHCKELEVLDLGDNHLIGTFPMWLGTLPKLQVLSLRSNELHGSIRTSTIENIFPNLRMLDLSSNAFTGNLPKCLLQHLKAMRTIDPSKMEPSDGYYQDTVAVVTKGLELEVVRILSLYTTVDLSNNKFEGHIPSIVGDLVALRVLNLSHNGWEGHIPLSLGNLSVVESLDLSGNHLSGEIPQQLASLTFLSLLNLFHNHLRGCIPQGPQFATFENYSYEGNDGLRGFPVSKVCGDDHVSNTVSGLDDQEGDSEFLNDFRKAALMGYGSGLCVGLSIIYMVSTRNPIWLARIILKLEHKIITRRKKKQRLVRNNKRRNNHL</sequence>
<evidence type="ECO:0000256" key="11">
    <source>
        <dbReference type="ARBA" id="ARBA00023180"/>
    </source>
</evidence>
<reference evidence="15 16" key="1">
    <citation type="journal article" date="2014" name="Nat. Genet.">
        <title>Genome sequence of the hot pepper provides insights into the evolution of pungency in Capsicum species.</title>
        <authorList>
            <person name="Kim S."/>
            <person name="Park M."/>
            <person name="Yeom S.I."/>
            <person name="Kim Y.M."/>
            <person name="Lee J.M."/>
            <person name="Lee H.A."/>
            <person name="Seo E."/>
            <person name="Choi J."/>
            <person name="Cheong K."/>
            <person name="Kim K.T."/>
            <person name="Jung K."/>
            <person name="Lee G.W."/>
            <person name="Oh S.K."/>
            <person name="Bae C."/>
            <person name="Kim S.B."/>
            <person name="Lee H.Y."/>
            <person name="Kim S.Y."/>
            <person name="Kim M.S."/>
            <person name="Kang B.C."/>
            <person name="Jo Y.D."/>
            <person name="Yang H.B."/>
            <person name="Jeong H.J."/>
            <person name="Kang W.H."/>
            <person name="Kwon J.K."/>
            <person name="Shin C."/>
            <person name="Lim J.Y."/>
            <person name="Park J.H."/>
            <person name="Huh J.H."/>
            <person name="Kim J.S."/>
            <person name="Kim B.D."/>
            <person name="Cohen O."/>
            <person name="Paran I."/>
            <person name="Suh M.C."/>
            <person name="Lee S.B."/>
            <person name="Kim Y.K."/>
            <person name="Shin Y."/>
            <person name="Noh S.J."/>
            <person name="Park J."/>
            <person name="Seo Y.S."/>
            <person name="Kwon S.Y."/>
            <person name="Kim H.A."/>
            <person name="Park J.M."/>
            <person name="Kim H.J."/>
            <person name="Choi S.B."/>
            <person name="Bosland P.W."/>
            <person name="Reeves G."/>
            <person name="Jo S.H."/>
            <person name="Lee B.W."/>
            <person name="Cho H.T."/>
            <person name="Choi H.S."/>
            <person name="Lee M.S."/>
            <person name="Yu Y."/>
            <person name="Do Choi Y."/>
            <person name="Park B.S."/>
            <person name="van Deynze A."/>
            <person name="Ashrafi H."/>
            <person name="Hill T."/>
            <person name="Kim W.T."/>
            <person name="Pai H.S."/>
            <person name="Ahn H.K."/>
            <person name="Yeam I."/>
            <person name="Giovannoni J.J."/>
            <person name="Rose J.K."/>
            <person name="Sorensen I."/>
            <person name="Lee S.J."/>
            <person name="Kim R.W."/>
            <person name="Choi I.Y."/>
            <person name="Choi B.S."/>
            <person name="Lim J.S."/>
            <person name="Lee Y.H."/>
            <person name="Choi D."/>
        </authorList>
    </citation>
    <scope>NUCLEOTIDE SEQUENCE [LARGE SCALE GENOMIC DNA]</scope>
    <source>
        <strain evidence="16">cv. CM334</strain>
    </source>
</reference>
<dbReference type="SMART" id="SM00369">
    <property type="entry name" value="LRR_TYP"/>
    <property type="match status" value="8"/>
</dbReference>
<name>A0A2G2YB22_CAPAN</name>
<dbReference type="Gene3D" id="3.80.10.10">
    <property type="entry name" value="Ribonuclease Inhibitor"/>
    <property type="match status" value="4"/>
</dbReference>
<feature type="domain" description="Leucine-rich repeat-containing N-terminal plant-type" evidence="14">
    <location>
        <begin position="62"/>
        <end position="87"/>
    </location>
</feature>
<dbReference type="Proteomes" id="UP000222542">
    <property type="component" value="Unassembled WGS sequence"/>
</dbReference>
<dbReference type="FunFam" id="3.80.10.10:FF:000213">
    <property type="entry name" value="Tyrosine-sulfated glycopeptide receptor 1"/>
    <property type="match status" value="1"/>
</dbReference>